<reference evidence="3" key="1">
    <citation type="submission" date="2017-09" db="EMBL/GenBank/DDBJ databases">
        <title>Depth-based differentiation of microbial function through sediment-hosted aquifers and enrichment of novel symbionts in the deep terrestrial subsurface.</title>
        <authorList>
            <person name="Probst A.J."/>
            <person name="Ladd B."/>
            <person name="Jarett J.K."/>
            <person name="Geller-Mcgrath D.E."/>
            <person name="Sieber C.M.K."/>
            <person name="Emerson J.B."/>
            <person name="Anantharaman K."/>
            <person name="Thomas B.C."/>
            <person name="Malmstrom R."/>
            <person name="Stieglmeier M."/>
            <person name="Klingl A."/>
            <person name="Woyke T."/>
            <person name="Ryan C.M."/>
            <person name="Banfield J.F."/>
        </authorList>
    </citation>
    <scope>NUCLEOTIDE SEQUENCE [LARGE SCALE GENOMIC DNA]</scope>
</reference>
<evidence type="ECO:0000313" key="3">
    <source>
        <dbReference type="Proteomes" id="UP000229166"/>
    </source>
</evidence>
<dbReference type="InterPro" id="IPR011379">
    <property type="entry name" value="MazG-related_GP37"/>
</dbReference>
<dbReference type="PIRSF" id="PIRSF006639">
    <property type="entry name" value="UCP006639_pph"/>
    <property type="match status" value="1"/>
</dbReference>
<feature type="domain" description="NTP pyrophosphohydrolase MazG-like" evidence="1">
    <location>
        <begin position="36"/>
        <end position="104"/>
    </location>
</feature>
<dbReference type="CDD" id="cd11541">
    <property type="entry name" value="NTP-PPase_u4"/>
    <property type="match status" value="1"/>
</dbReference>
<dbReference type="GO" id="GO:0016787">
    <property type="term" value="F:hydrolase activity"/>
    <property type="evidence" value="ECO:0007669"/>
    <property type="project" value="UniProtKB-KW"/>
</dbReference>
<sequence>MAKENKIKNVKEYQNLCKNTAQLFSDKEKEILTWGLGVAGEAGDVASCIKKPFSHKNDQREGIRENIGDTLWYIAMICNYFDWNLDEILNENIQKLKKRYPGGFTQKDAKRKRTDWNEK</sequence>
<keyword evidence="2" id="KW-0378">Hydrolase</keyword>
<dbReference type="Pfam" id="PF03819">
    <property type="entry name" value="MazG"/>
    <property type="match status" value="1"/>
</dbReference>
<gene>
    <name evidence="2" type="ORF">COX92_02585</name>
</gene>
<accession>A0A2M7UTR9</accession>
<protein>
    <submittedName>
        <fullName evidence="2">Nucleotide pyrophosphohydrolase</fullName>
    </submittedName>
</protein>
<dbReference type="AlphaFoldDB" id="A0A2M7UTR9"/>
<evidence type="ECO:0000259" key="1">
    <source>
        <dbReference type="Pfam" id="PF03819"/>
    </source>
</evidence>
<organism evidence="2 3">
    <name type="scientific">Candidatus Nealsonbacteria bacterium CG_4_10_14_0_2_um_filter_40_15</name>
    <dbReference type="NCBI Taxonomy" id="1974682"/>
    <lineage>
        <taxon>Bacteria</taxon>
        <taxon>Candidatus Nealsoniibacteriota</taxon>
    </lineage>
</organism>
<dbReference type="EMBL" id="PFOZ01000052">
    <property type="protein sequence ID" value="PIZ86784.1"/>
    <property type="molecule type" value="Genomic_DNA"/>
</dbReference>
<dbReference type="Proteomes" id="UP000229166">
    <property type="component" value="Unassembled WGS sequence"/>
</dbReference>
<evidence type="ECO:0000313" key="2">
    <source>
        <dbReference type="EMBL" id="PIZ86784.1"/>
    </source>
</evidence>
<comment type="caution">
    <text evidence="2">The sequence shown here is derived from an EMBL/GenBank/DDBJ whole genome shotgun (WGS) entry which is preliminary data.</text>
</comment>
<dbReference type="Gene3D" id="1.10.287.1080">
    <property type="entry name" value="MazG-like"/>
    <property type="match status" value="1"/>
</dbReference>
<name>A0A2M7UTR9_9BACT</name>
<dbReference type="SUPFAM" id="SSF101386">
    <property type="entry name" value="all-alpha NTP pyrophosphatases"/>
    <property type="match status" value="1"/>
</dbReference>
<dbReference type="InterPro" id="IPR004518">
    <property type="entry name" value="MazG-like_dom"/>
</dbReference>
<proteinExistence type="predicted"/>